<dbReference type="PANTHER" id="PTHR43132:SF2">
    <property type="entry name" value="ARSENICAL RESISTANCE OPERON REPRESSOR ARSR-RELATED"/>
    <property type="match status" value="1"/>
</dbReference>
<dbReference type="GO" id="GO:0003677">
    <property type="term" value="F:DNA binding"/>
    <property type="evidence" value="ECO:0007669"/>
    <property type="project" value="UniProtKB-KW"/>
</dbReference>
<dbReference type="SUPFAM" id="SSF46785">
    <property type="entry name" value="Winged helix' DNA-binding domain"/>
    <property type="match status" value="1"/>
</dbReference>
<evidence type="ECO:0000313" key="5">
    <source>
        <dbReference type="EMBL" id="NOL49595.1"/>
    </source>
</evidence>
<organism evidence="5 6">
    <name type="scientific">Pelistega europaea</name>
    <dbReference type="NCBI Taxonomy" id="106147"/>
    <lineage>
        <taxon>Bacteria</taxon>
        <taxon>Pseudomonadati</taxon>
        <taxon>Pseudomonadota</taxon>
        <taxon>Betaproteobacteria</taxon>
        <taxon>Burkholderiales</taxon>
        <taxon>Alcaligenaceae</taxon>
        <taxon>Pelistega</taxon>
    </lineage>
</organism>
<name>A0A7Y4L9S5_9BURK</name>
<proteinExistence type="predicted"/>
<dbReference type="PRINTS" id="PR00778">
    <property type="entry name" value="HTHARSR"/>
</dbReference>
<gene>
    <name evidence="5" type="ORF">HKX40_05540</name>
</gene>
<dbReference type="SMART" id="SM00418">
    <property type="entry name" value="HTH_ARSR"/>
    <property type="match status" value="1"/>
</dbReference>
<evidence type="ECO:0000313" key="6">
    <source>
        <dbReference type="Proteomes" id="UP000541421"/>
    </source>
</evidence>
<keyword evidence="2" id="KW-0238">DNA-binding</keyword>
<dbReference type="EMBL" id="JABGBO010000005">
    <property type="protein sequence ID" value="NOL49595.1"/>
    <property type="molecule type" value="Genomic_DNA"/>
</dbReference>
<dbReference type="PROSITE" id="PS50987">
    <property type="entry name" value="HTH_ARSR_2"/>
    <property type="match status" value="1"/>
</dbReference>
<dbReference type="InterPro" id="IPR011991">
    <property type="entry name" value="ArsR-like_HTH"/>
</dbReference>
<sequence length="111" mass="12503">MTEQQASRLFESLSSPIRLKLFLQLTTAGTKGIVAGDLAKTLDLRPNNLSFHLNSLSKAGLIFSQTEGRFIRYFANLDLMTEFIQFLTQNCCKEDKNSIPCCAFYAPKEEC</sequence>
<protein>
    <submittedName>
        <fullName evidence="5">Helix-turn-helix transcriptional regulator</fullName>
    </submittedName>
</protein>
<comment type="caution">
    <text evidence="5">The sequence shown here is derived from an EMBL/GenBank/DDBJ whole genome shotgun (WGS) entry which is preliminary data.</text>
</comment>
<dbReference type="PANTHER" id="PTHR43132">
    <property type="entry name" value="ARSENICAL RESISTANCE OPERON REPRESSOR ARSR-RELATED"/>
    <property type="match status" value="1"/>
</dbReference>
<dbReference type="GO" id="GO:0003700">
    <property type="term" value="F:DNA-binding transcription factor activity"/>
    <property type="evidence" value="ECO:0007669"/>
    <property type="project" value="InterPro"/>
</dbReference>
<keyword evidence="6" id="KW-1185">Reference proteome</keyword>
<keyword evidence="1" id="KW-0805">Transcription regulation</keyword>
<reference evidence="5 6" key="1">
    <citation type="submission" date="2020-05" db="EMBL/GenBank/DDBJ databases">
        <authorList>
            <person name="Niu N."/>
        </authorList>
    </citation>
    <scope>NUCLEOTIDE SEQUENCE [LARGE SCALE GENOMIC DNA]</scope>
    <source>
        <strain evidence="5 6">LMG10982</strain>
    </source>
</reference>
<dbReference type="CDD" id="cd00090">
    <property type="entry name" value="HTH_ARSR"/>
    <property type="match status" value="1"/>
</dbReference>
<dbReference type="InterPro" id="IPR001845">
    <property type="entry name" value="HTH_ArsR_DNA-bd_dom"/>
</dbReference>
<dbReference type="InterPro" id="IPR051011">
    <property type="entry name" value="Metal_resp_trans_reg"/>
</dbReference>
<dbReference type="InterPro" id="IPR036390">
    <property type="entry name" value="WH_DNA-bd_sf"/>
</dbReference>
<keyword evidence="3" id="KW-0804">Transcription</keyword>
<evidence type="ECO:0000256" key="3">
    <source>
        <dbReference type="ARBA" id="ARBA00023163"/>
    </source>
</evidence>
<evidence type="ECO:0000259" key="4">
    <source>
        <dbReference type="PROSITE" id="PS50987"/>
    </source>
</evidence>
<dbReference type="RefSeq" id="WP_171588580.1">
    <property type="nucleotide sequence ID" value="NZ_JABGBO010000005.1"/>
</dbReference>
<dbReference type="Pfam" id="PF12840">
    <property type="entry name" value="HTH_20"/>
    <property type="match status" value="1"/>
</dbReference>
<dbReference type="InterPro" id="IPR036388">
    <property type="entry name" value="WH-like_DNA-bd_sf"/>
</dbReference>
<dbReference type="Gene3D" id="1.10.10.10">
    <property type="entry name" value="Winged helix-like DNA-binding domain superfamily/Winged helix DNA-binding domain"/>
    <property type="match status" value="1"/>
</dbReference>
<accession>A0A7Y4L9S5</accession>
<dbReference type="AlphaFoldDB" id="A0A7Y4L9S5"/>
<evidence type="ECO:0000256" key="1">
    <source>
        <dbReference type="ARBA" id="ARBA00023015"/>
    </source>
</evidence>
<feature type="domain" description="HTH arsR-type" evidence="4">
    <location>
        <begin position="1"/>
        <end position="95"/>
    </location>
</feature>
<evidence type="ECO:0000256" key="2">
    <source>
        <dbReference type="ARBA" id="ARBA00023125"/>
    </source>
</evidence>
<dbReference type="Proteomes" id="UP000541421">
    <property type="component" value="Unassembled WGS sequence"/>
</dbReference>